<dbReference type="NCBIfam" id="TIGR03360">
    <property type="entry name" value="VI_minor_1"/>
    <property type="match status" value="1"/>
</dbReference>
<proteinExistence type="predicted"/>
<dbReference type="InterPro" id="IPR017738">
    <property type="entry name" value="T6SS-assoc_VCA0118"/>
</dbReference>
<protein>
    <submittedName>
        <fullName evidence="2">Type VI secretion system-associated protein TagO</fullName>
    </submittedName>
</protein>
<accession>A0ABX8MEH1</accession>
<dbReference type="Pfam" id="PF11319">
    <property type="entry name" value="VasI"/>
    <property type="match status" value="1"/>
</dbReference>
<name>A0ABX8MEH1_9PSED</name>
<evidence type="ECO:0000313" key="2">
    <source>
        <dbReference type="EMBL" id="QXH37476.1"/>
    </source>
</evidence>
<dbReference type="EMBL" id="CP077073">
    <property type="protein sequence ID" value="QXH37476.1"/>
    <property type="molecule type" value="Genomic_DNA"/>
</dbReference>
<reference evidence="2" key="1">
    <citation type="journal article" date="2021" name="Microorganisms">
        <title>The Ever-Expanding Pseudomonas Genus: Description of 43 New Species and Partition of the Pseudomonas putida Group.</title>
        <authorList>
            <person name="Girard L."/>
            <person name="Lood C."/>
            <person name="Hofte M."/>
            <person name="Vandamme P."/>
            <person name="Rokni-Zadeh H."/>
            <person name="van Noort V."/>
            <person name="Lavigne R."/>
            <person name="De Mot R."/>
        </authorList>
    </citation>
    <scope>NUCLEOTIDE SEQUENCE</scope>
    <source>
        <strain evidence="2">COW39</strain>
    </source>
</reference>
<feature type="signal peptide" evidence="1">
    <location>
        <begin position="1"/>
        <end position="22"/>
    </location>
</feature>
<evidence type="ECO:0000313" key="3">
    <source>
        <dbReference type="Proteomes" id="UP001047646"/>
    </source>
</evidence>
<keyword evidence="1" id="KW-0732">Signal</keyword>
<dbReference type="PROSITE" id="PS51257">
    <property type="entry name" value="PROKAR_LIPOPROTEIN"/>
    <property type="match status" value="1"/>
</dbReference>
<evidence type="ECO:0000256" key="1">
    <source>
        <dbReference type="SAM" id="SignalP"/>
    </source>
</evidence>
<keyword evidence="3" id="KW-1185">Reference proteome</keyword>
<feature type="chain" id="PRO_5045148241" evidence="1">
    <location>
        <begin position="23"/>
        <end position="210"/>
    </location>
</feature>
<organism evidence="2 3">
    <name type="scientific">Pseudomonas muyukensis</name>
    <dbReference type="NCBI Taxonomy" id="2842357"/>
    <lineage>
        <taxon>Bacteria</taxon>
        <taxon>Pseudomonadati</taxon>
        <taxon>Pseudomonadota</taxon>
        <taxon>Gammaproteobacteria</taxon>
        <taxon>Pseudomonadales</taxon>
        <taxon>Pseudomonadaceae</taxon>
        <taxon>Pseudomonas</taxon>
    </lineage>
</organism>
<dbReference type="RefSeq" id="WP_217853819.1">
    <property type="nucleotide sequence ID" value="NZ_CP077073.1"/>
</dbReference>
<gene>
    <name evidence="2" type="primary">tagO</name>
    <name evidence="2" type="ORF">KSS95_11875</name>
</gene>
<dbReference type="Proteomes" id="UP001047646">
    <property type="component" value="Chromosome"/>
</dbReference>
<sequence length="210" mass="22686">MFGKKTYGVSLLLILGCMPMSAYSNQDCPRIVSNLERLACFDKSAGTPAHLGSVQWSLPEQGSPTLHRVMIHEAGRAADNLMFRLSATEHGLMIGAPAIASVAPHPYLVISCVQNISRLQLVAAQPINAGWVKIRLRGERDATAPTPWQVTENGQVLDAGRGLPGIEQIKKLIGAQRILVESDNPAVDGLVFDAQGLDPLIGEARKTCRW</sequence>